<organism evidence="3 4">
    <name type="scientific">Membranihabitans marinus</name>
    <dbReference type="NCBI Taxonomy" id="1227546"/>
    <lineage>
        <taxon>Bacteria</taxon>
        <taxon>Pseudomonadati</taxon>
        <taxon>Bacteroidota</taxon>
        <taxon>Saprospiria</taxon>
        <taxon>Saprospirales</taxon>
        <taxon>Saprospiraceae</taxon>
        <taxon>Membranihabitans</taxon>
    </lineage>
</organism>
<dbReference type="AlphaFoldDB" id="A0A953LDX8"/>
<dbReference type="InterPro" id="IPR025420">
    <property type="entry name" value="DUF4143"/>
</dbReference>
<dbReference type="Proteomes" id="UP000753961">
    <property type="component" value="Unassembled WGS sequence"/>
</dbReference>
<reference evidence="3" key="1">
    <citation type="submission" date="2021-06" db="EMBL/GenBank/DDBJ databases">
        <title>44 bacteria genomes isolated from Dapeng, Shenzhen.</title>
        <authorList>
            <person name="Zheng W."/>
            <person name="Yu S."/>
            <person name="Huang Y."/>
        </authorList>
    </citation>
    <scope>NUCLEOTIDE SEQUENCE</scope>
    <source>
        <strain evidence="3">DP5N28-2</strain>
    </source>
</reference>
<name>A0A953LDX8_9BACT</name>
<gene>
    <name evidence="3" type="ORF">KUV50_14480</name>
</gene>
<dbReference type="InterPro" id="IPR027417">
    <property type="entry name" value="P-loop_NTPase"/>
</dbReference>
<dbReference type="RefSeq" id="WP_222580888.1">
    <property type="nucleotide sequence ID" value="NZ_JAHVHU010000013.1"/>
</dbReference>
<evidence type="ECO:0000259" key="2">
    <source>
        <dbReference type="Pfam" id="PF13635"/>
    </source>
</evidence>
<evidence type="ECO:0000313" key="4">
    <source>
        <dbReference type="Proteomes" id="UP000753961"/>
    </source>
</evidence>
<dbReference type="PANTHER" id="PTHR43566:SF2">
    <property type="entry name" value="DUF4143 DOMAIN-CONTAINING PROTEIN"/>
    <property type="match status" value="1"/>
</dbReference>
<proteinExistence type="predicted"/>
<comment type="caution">
    <text evidence="3">The sequence shown here is derived from an EMBL/GenBank/DDBJ whole genome shotgun (WGS) entry which is preliminary data.</text>
</comment>
<evidence type="ECO:0000259" key="1">
    <source>
        <dbReference type="Pfam" id="PF13173"/>
    </source>
</evidence>
<dbReference type="EMBL" id="JAHVHU010000013">
    <property type="protein sequence ID" value="MBY5959354.1"/>
    <property type="molecule type" value="Genomic_DNA"/>
</dbReference>
<dbReference type="InterPro" id="IPR041682">
    <property type="entry name" value="AAA_14"/>
</dbReference>
<sequence>MIYRKLTGVLRGYTSMYPILTITGPRQSGKTTLLKNIFPDYKYLSLENPNIRAYAENDPVAFLKEFDHHVILDEVQQVPSLFSYLQTIVDESRQMGQYILSGSQNFHLLEGITQSLAGRTALFKLLPFDSSELNSADLLPEDWKSLLIKGFYPAVYDRDLDPAGFYNSYIQTYIDRDVTALTNIQDLRRFRNFIGLCATRNGQLLNLSHLANESGISQPTAKSWLSILESSYIVFLLQPYFENFGKRIRKAPKLYFYDVGLVAHLLGLREVNDLEDRKLIGSLFENLVVSDLMKRNHHDYLLRDYYFWRDSEGHEVDLLYKQGPKFNIFEIKSTQTILPKHFQGLDYFEKLVKGNISKPTLIYGGSENQERTKYRVRSWRG</sequence>
<dbReference type="SUPFAM" id="SSF52540">
    <property type="entry name" value="P-loop containing nucleoside triphosphate hydrolases"/>
    <property type="match status" value="1"/>
</dbReference>
<keyword evidence="3" id="KW-0547">Nucleotide-binding</keyword>
<feature type="domain" description="AAA" evidence="1">
    <location>
        <begin position="18"/>
        <end position="133"/>
    </location>
</feature>
<protein>
    <submittedName>
        <fullName evidence="3">ATP-binding protein</fullName>
    </submittedName>
</protein>
<dbReference type="Pfam" id="PF13173">
    <property type="entry name" value="AAA_14"/>
    <property type="match status" value="1"/>
</dbReference>
<feature type="domain" description="DUF4143" evidence="2">
    <location>
        <begin position="175"/>
        <end position="333"/>
    </location>
</feature>
<accession>A0A953LDX8</accession>
<keyword evidence="3" id="KW-0067">ATP-binding</keyword>
<evidence type="ECO:0000313" key="3">
    <source>
        <dbReference type="EMBL" id="MBY5959354.1"/>
    </source>
</evidence>
<dbReference type="PANTHER" id="PTHR43566">
    <property type="entry name" value="CONSERVED PROTEIN"/>
    <property type="match status" value="1"/>
</dbReference>
<keyword evidence="4" id="KW-1185">Reference proteome</keyword>
<dbReference type="Pfam" id="PF13635">
    <property type="entry name" value="DUF4143"/>
    <property type="match status" value="1"/>
</dbReference>
<dbReference type="GO" id="GO:0005524">
    <property type="term" value="F:ATP binding"/>
    <property type="evidence" value="ECO:0007669"/>
    <property type="project" value="UniProtKB-KW"/>
</dbReference>